<dbReference type="Proteomes" id="UP000652761">
    <property type="component" value="Unassembled WGS sequence"/>
</dbReference>
<reference evidence="2" key="1">
    <citation type="submission" date="2017-07" db="EMBL/GenBank/DDBJ databases">
        <title>Taro Niue Genome Assembly and Annotation.</title>
        <authorList>
            <person name="Atibalentja N."/>
            <person name="Keating K."/>
            <person name="Fields C.J."/>
        </authorList>
    </citation>
    <scope>NUCLEOTIDE SEQUENCE</scope>
    <source>
        <strain evidence="2">Niue_2</strain>
        <tissue evidence="2">Leaf</tissue>
    </source>
</reference>
<accession>A0A843TNV3</accession>
<protein>
    <submittedName>
        <fullName evidence="2">Uncharacterized protein</fullName>
    </submittedName>
</protein>
<dbReference type="EMBL" id="NMUH01000139">
    <property type="protein sequence ID" value="MQL72661.1"/>
    <property type="molecule type" value="Genomic_DNA"/>
</dbReference>
<dbReference type="AlphaFoldDB" id="A0A843TNV3"/>
<organism evidence="2 3">
    <name type="scientific">Colocasia esculenta</name>
    <name type="common">Wild taro</name>
    <name type="synonym">Arum esculentum</name>
    <dbReference type="NCBI Taxonomy" id="4460"/>
    <lineage>
        <taxon>Eukaryota</taxon>
        <taxon>Viridiplantae</taxon>
        <taxon>Streptophyta</taxon>
        <taxon>Embryophyta</taxon>
        <taxon>Tracheophyta</taxon>
        <taxon>Spermatophyta</taxon>
        <taxon>Magnoliopsida</taxon>
        <taxon>Liliopsida</taxon>
        <taxon>Araceae</taxon>
        <taxon>Aroideae</taxon>
        <taxon>Colocasieae</taxon>
        <taxon>Colocasia</taxon>
    </lineage>
</organism>
<evidence type="ECO:0000313" key="2">
    <source>
        <dbReference type="EMBL" id="MQL72661.1"/>
    </source>
</evidence>
<gene>
    <name evidence="2" type="ORF">Taro_005009</name>
</gene>
<name>A0A843TNV3_COLES</name>
<sequence length="62" mass="7012">MMCSRDDTPLDQTERKRSTKKNTLSSQKLSQGSTLDTESKELQQDDGVRLELFYASTLSNVV</sequence>
<feature type="region of interest" description="Disordered" evidence="1">
    <location>
        <begin position="1"/>
        <end position="42"/>
    </location>
</feature>
<feature type="compositionally biased region" description="Basic and acidic residues" evidence="1">
    <location>
        <begin position="1"/>
        <end position="16"/>
    </location>
</feature>
<comment type="caution">
    <text evidence="2">The sequence shown here is derived from an EMBL/GenBank/DDBJ whole genome shotgun (WGS) entry which is preliminary data.</text>
</comment>
<proteinExistence type="predicted"/>
<keyword evidence="3" id="KW-1185">Reference proteome</keyword>
<feature type="compositionally biased region" description="Polar residues" evidence="1">
    <location>
        <begin position="21"/>
        <end position="36"/>
    </location>
</feature>
<evidence type="ECO:0000256" key="1">
    <source>
        <dbReference type="SAM" id="MobiDB-lite"/>
    </source>
</evidence>
<evidence type="ECO:0000313" key="3">
    <source>
        <dbReference type="Proteomes" id="UP000652761"/>
    </source>
</evidence>